<name>A0A026WGQ1_OOCBI</name>
<dbReference type="SUPFAM" id="SSF68923">
    <property type="entry name" value="PEP carboxykinase N-terminal domain"/>
    <property type="match status" value="1"/>
</dbReference>
<dbReference type="InterPro" id="IPR008210">
    <property type="entry name" value="PEP_carboxykinase_N"/>
</dbReference>
<keyword evidence="2" id="KW-0418">Kinase</keyword>
<proteinExistence type="predicted"/>
<dbReference type="GO" id="GO:0004611">
    <property type="term" value="F:phosphoenolpyruvate carboxykinase activity"/>
    <property type="evidence" value="ECO:0007669"/>
    <property type="project" value="InterPro"/>
</dbReference>
<dbReference type="GO" id="GO:0016301">
    <property type="term" value="F:kinase activity"/>
    <property type="evidence" value="ECO:0007669"/>
    <property type="project" value="UniProtKB-KW"/>
</dbReference>
<keyword evidence="2" id="KW-0808">Transferase</keyword>
<protein>
    <submittedName>
        <fullName evidence="2">Phosphoenolpyruvate carboxykinase, cytosolic [GTP]</fullName>
    </submittedName>
</protein>
<feature type="domain" description="Phosphoenolpyruvate carboxykinase GTP-utilising N-terminal" evidence="1">
    <location>
        <begin position="124"/>
        <end position="168"/>
    </location>
</feature>
<dbReference type="GO" id="GO:0017076">
    <property type="term" value="F:purine nucleotide binding"/>
    <property type="evidence" value="ECO:0007669"/>
    <property type="project" value="InterPro"/>
</dbReference>
<keyword evidence="2" id="KW-0670">Pyruvate</keyword>
<dbReference type="OMA" id="PRFIVTH"/>
<dbReference type="Proteomes" id="UP000053097">
    <property type="component" value="Unassembled WGS sequence"/>
</dbReference>
<evidence type="ECO:0000313" key="2">
    <source>
        <dbReference type="EMBL" id="EZA54259.1"/>
    </source>
</evidence>
<dbReference type="Gene3D" id="3.40.449.10">
    <property type="entry name" value="Phosphoenolpyruvate Carboxykinase, domain 1"/>
    <property type="match status" value="1"/>
</dbReference>
<reference evidence="2 3" key="1">
    <citation type="journal article" date="2014" name="Curr. Biol.">
        <title>The genome of the clonal raider ant Cerapachys biroi.</title>
        <authorList>
            <person name="Oxley P.R."/>
            <person name="Ji L."/>
            <person name="Fetter-Pruneda I."/>
            <person name="McKenzie S.K."/>
            <person name="Li C."/>
            <person name="Hu H."/>
            <person name="Zhang G."/>
            <person name="Kronauer D.J."/>
        </authorList>
    </citation>
    <scope>NUCLEOTIDE SEQUENCE [LARGE SCALE GENOMIC DNA]</scope>
</reference>
<accession>A0A026WGQ1</accession>
<dbReference type="OrthoDB" id="5841594at2759"/>
<dbReference type="EMBL" id="KK107258">
    <property type="protein sequence ID" value="EZA54259.1"/>
    <property type="molecule type" value="Genomic_DNA"/>
</dbReference>
<dbReference type="InterPro" id="IPR035078">
    <property type="entry name" value="PEP_carboxykinase_GTP_N"/>
</dbReference>
<dbReference type="AlphaFoldDB" id="A0A026WGQ1"/>
<sequence>MPPKPHCISWQGLTRISQQFTSNRTFSINCRCFSGTLLQRTDLISTYAPKINNRSTNFLPLSVFASKNIYKMPHAVDVYHSQIPRFIVTHAAKNPSTKNGYDYIGKIPLLNTCAVEISPKLRHYIEECASLCCPNDIYICNGTDAEYMQMLKTLQKNGTIKNLSKYENW</sequence>
<gene>
    <name evidence="2" type="ORF">X777_06181</name>
</gene>
<dbReference type="Pfam" id="PF17297">
    <property type="entry name" value="PEPCK_N"/>
    <property type="match status" value="1"/>
</dbReference>
<keyword evidence="3" id="KW-1185">Reference proteome</keyword>
<evidence type="ECO:0000313" key="3">
    <source>
        <dbReference type="Proteomes" id="UP000053097"/>
    </source>
</evidence>
<dbReference type="GO" id="GO:0006094">
    <property type="term" value="P:gluconeogenesis"/>
    <property type="evidence" value="ECO:0007669"/>
    <property type="project" value="InterPro"/>
</dbReference>
<evidence type="ECO:0000259" key="1">
    <source>
        <dbReference type="Pfam" id="PF17297"/>
    </source>
</evidence>
<organism evidence="2 3">
    <name type="scientific">Ooceraea biroi</name>
    <name type="common">Clonal raider ant</name>
    <name type="synonym">Cerapachys biroi</name>
    <dbReference type="NCBI Taxonomy" id="2015173"/>
    <lineage>
        <taxon>Eukaryota</taxon>
        <taxon>Metazoa</taxon>
        <taxon>Ecdysozoa</taxon>
        <taxon>Arthropoda</taxon>
        <taxon>Hexapoda</taxon>
        <taxon>Insecta</taxon>
        <taxon>Pterygota</taxon>
        <taxon>Neoptera</taxon>
        <taxon>Endopterygota</taxon>
        <taxon>Hymenoptera</taxon>
        <taxon>Apocrita</taxon>
        <taxon>Aculeata</taxon>
        <taxon>Formicoidea</taxon>
        <taxon>Formicidae</taxon>
        <taxon>Dorylinae</taxon>
        <taxon>Ooceraea</taxon>
    </lineage>
</organism>
<dbReference type="STRING" id="2015173.A0A026WGQ1"/>